<evidence type="ECO:0000256" key="1">
    <source>
        <dbReference type="ARBA" id="ARBA00006484"/>
    </source>
</evidence>
<keyword evidence="2" id="KW-0560">Oxidoreductase</keyword>
<dbReference type="Gene3D" id="3.40.50.720">
    <property type="entry name" value="NAD(P)-binding Rossmann-like Domain"/>
    <property type="match status" value="1"/>
</dbReference>
<dbReference type="SUPFAM" id="SSF51735">
    <property type="entry name" value="NAD(P)-binding Rossmann-fold domains"/>
    <property type="match status" value="1"/>
</dbReference>
<evidence type="ECO:0000313" key="3">
    <source>
        <dbReference type="EMBL" id="SEP53506.1"/>
    </source>
</evidence>
<dbReference type="EMBL" id="FOEF01000027">
    <property type="protein sequence ID" value="SEP53506.1"/>
    <property type="molecule type" value="Genomic_DNA"/>
</dbReference>
<sequence length="297" mass="31446">MTSEQHPIGSGFGPASTVGEVLDGADLTGKLAIVTGGYSGVGIEDVRGLSAAGATVVVPARRVDEAKKALDGVERVEIGELDLADLVSVRAFTDRFLDGGREIDILINCAGVMAAPESRVGPGWEFQFAVNHLGHFALTNRLWPALSAGDGARVIAFSSRGHKFSDIRWDDLGFAGGYDKWQAYAFSLNPGGIRTNLQRHVSHEDQVQLGWIDRDGNHLIEWKSPEAGAATAAWAATSGHLRGMGGVYLEDNEVAEIVDPGAPDAMKSGLHPYAADPASAARLWDISAELTGVNAFE</sequence>
<name>A0A1H8YMX5_9PSEU</name>
<dbReference type="OrthoDB" id="4577644at2"/>
<protein>
    <submittedName>
        <fullName evidence="3">NADP-dependent 3-hydroxy acid dehydrogenase YdfG</fullName>
    </submittedName>
</protein>
<dbReference type="InterPro" id="IPR002347">
    <property type="entry name" value="SDR_fam"/>
</dbReference>
<comment type="similarity">
    <text evidence="1">Belongs to the short-chain dehydrogenases/reductases (SDR) family.</text>
</comment>
<dbReference type="Pfam" id="PF00106">
    <property type="entry name" value="adh_short"/>
    <property type="match status" value="1"/>
</dbReference>
<accession>A0A1H8YMX5</accession>
<dbReference type="AlphaFoldDB" id="A0A1H8YMX5"/>
<evidence type="ECO:0000313" key="4">
    <source>
        <dbReference type="Proteomes" id="UP000198582"/>
    </source>
</evidence>
<dbReference type="InterPro" id="IPR036291">
    <property type="entry name" value="NAD(P)-bd_dom_sf"/>
</dbReference>
<proteinExistence type="inferred from homology"/>
<dbReference type="PANTHER" id="PTHR24320">
    <property type="entry name" value="RETINOL DEHYDROGENASE"/>
    <property type="match status" value="1"/>
</dbReference>
<organism evidence="3 4">
    <name type="scientific">Amycolatopsis saalfeldensis</name>
    <dbReference type="NCBI Taxonomy" id="394193"/>
    <lineage>
        <taxon>Bacteria</taxon>
        <taxon>Bacillati</taxon>
        <taxon>Actinomycetota</taxon>
        <taxon>Actinomycetes</taxon>
        <taxon>Pseudonocardiales</taxon>
        <taxon>Pseudonocardiaceae</taxon>
        <taxon>Amycolatopsis</taxon>
    </lineage>
</organism>
<dbReference type="GO" id="GO:0016491">
    <property type="term" value="F:oxidoreductase activity"/>
    <property type="evidence" value="ECO:0007669"/>
    <property type="project" value="UniProtKB-KW"/>
</dbReference>
<dbReference type="PANTHER" id="PTHR24320:SF148">
    <property type="entry name" value="NAD(P)-BINDING ROSSMANN-FOLD SUPERFAMILY PROTEIN"/>
    <property type="match status" value="1"/>
</dbReference>
<keyword evidence="4" id="KW-1185">Reference proteome</keyword>
<evidence type="ECO:0000256" key="2">
    <source>
        <dbReference type="ARBA" id="ARBA00023002"/>
    </source>
</evidence>
<dbReference type="STRING" id="394193.SAMN04489732_127102"/>
<reference evidence="3 4" key="1">
    <citation type="submission" date="2016-10" db="EMBL/GenBank/DDBJ databases">
        <authorList>
            <person name="de Groot N.N."/>
        </authorList>
    </citation>
    <scope>NUCLEOTIDE SEQUENCE [LARGE SCALE GENOMIC DNA]</scope>
    <source>
        <strain evidence="3 4">DSM 44993</strain>
    </source>
</reference>
<dbReference type="RefSeq" id="WP_091628220.1">
    <property type="nucleotide sequence ID" value="NZ_FOEF01000027.1"/>
</dbReference>
<dbReference type="Proteomes" id="UP000198582">
    <property type="component" value="Unassembled WGS sequence"/>
</dbReference>
<gene>
    <name evidence="3" type="ORF">SAMN04489732_127102</name>
</gene>